<feature type="transmembrane region" description="Helical" evidence="11">
    <location>
        <begin position="145"/>
        <end position="166"/>
    </location>
</feature>
<dbReference type="Proteomes" id="UP001597024">
    <property type="component" value="Unassembled WGS sequence"/>
</dbReference>
<evidence type="ECO:0000256" key="8">
    <source>
        <dbReference type="ARBA" id="ARBA00022989"/>
    </source>
</evidence>
<dbReference type="InterPro" id="IPR036890">
    <property type="entry name" value="HATPase_C_sf"/>
</dbReference>
<feature type="domain" description="HAMP" evidence="13">
    <location>
        <begin position="167"/>
        <end position="220"/>
    </location>
</feature>
<dbReference type="InterPro" id="IPR004358">
    <property type="entry name" value="Sig_transdc_His_kin-like_C"/>
</dbReference>
<evidence type="ECO:0000256" key="1">
    <source>
        <dbReference type="ARBA" id="ARBA00000085"/>
    </source>
</evidence>
<dbReference type="SMART" id="SM00304">
    <property type="entry name" value="HAMP"/>
    <property type="match status" value="1"/>
</dbReference>
<dbReference type="PROSITE" id="PS50109">
    <property type="entry name" value="HIS_KIN"/>
    <property type="match status" value="1"/>
</dbReference>
<dbReference type="Pfam" id="PF02518">
    <property type="entry name" value="HATPase_c"/>
    <property type="match status" value="1"/>
</dbReference>
<dbReference type="InterPro" id="IPR003594">
    <property type="entry name" value="HATPase_dom"/>
</dbReference>
<evidence type="ECO:0000256" key="9">
    <source>
        <dbReference type="ARBA" id="ARBA00023012"/>
    </source>
</evidence>
<organism evidence="14 15">
    <name type="scientific">Streptosporangium algeriense</name>
    <dbReference type="NCBI Taxonomy" id="1682748"/>
    <lineage>
        <taxon>Bacteria</taxon>
        <taxon>Bacillati</taxon>
        <taxon>Actinomycetota</taxon>
        <taxon>Actinomycetes</taxon>
        <taxon>Streptosporangiales</taxon>
        <taxon>Streptosporangiaceae</taxon>
        <taxon>Streptosporangium</taxon>
    </lineage>
</organism>
<dbReference type="PANTHER" id="PTHR45436:SF5">
    <property type="entry name" value="SENSOR HISTIDINE KINASE TRCS"/>
    <property type="match status" value="1"/>
</dbReference>
<evidence type="ECO:0000256" key="11">
    <source>
        <dbReference type="SAM" id="Phobius"/>
    </source>
</evidence>
<evidence type="ECO:0000256" key="4">
    <source>
        <dbReference type="ARBA" id="ARBA00022553"/>
    </source>
</evidence>
<dbReference type="Gene3D" id="3.30.565.10">
    <property type="entry name" value="Histidine kinase-like ATPase, C-terminal domain"/>
    <property type="match status" value="1"/>
</dbReference>
<dbReference type="SUPFAM" id="SSF55874">
    <property type="entry name" value="ATPase domain of HSP90 chaperone/DNA topoisomerase II/histidine kinase"/>
    <property type="match status" value="1"/>
</dbReference>
<dbReference type="Pfam" id="PF00672">
    <property type="entry name" value="HAMP"/>
    <property type="match status" value="1"/>
</dbReference>
<gene>
    <name evidence="14" type="ORF">ACFQ08_22435</name>
</gene>
<dbReference type="Gene3D" id="1.10.287.130">
    <property type="match status" value="1"/>
</dbReference>
<proteinExistence type="predicted"/>
<evidence type="ECO:0000259" key="12">
    <source>
        <dbReference type="PROSITE" id="PS50109"/>
    </source>
</evidence>
<dbReference type="EC" id="2.7.13.3" evidence="3"/>
<comment type="caution">
    <text evidence="14">The sequence shown here is derived from an EMBL/GenBank/DDBJ whole genome shotgun (WGS) entry which is preliminary data.</text>
</comment>
<dbReference type="SMART" id="SM00388">
    <property type="entry name" value="HisKA"/>
    <property type="match status" value="1"/>
</dbReference>
<keyword evidence="7 14" id="KW-0418">Kinase</keyword>
<evidence type="ECO:0000313" key="15">
    <source>
        <dbReference type="Proteomes" id="UP001597024"/>
    </source>
</evidence>
<evidence type="ECO:0000256" key="10">
    <source>
        <dbReference type="ARBA" id="ARBA00023136"/>
    </source>
</evidence>
<comment type="catalytic activity">
    <reaction evidence="1">
        <text>ATP + protein L-histidine = ADP + protein N-phospho-L-histidine.</text>
        <dbReference type="EC" id="2.7.13.3"/>
    </reaction>
</comment>
<dbReference type="InterPro" id="IPR003661">
    <property type="entry name" value="HisK_dim/P_dom"/>
</dbReference>
<dbReference type="SUPFAM" id="SSF158472">
    <property type="entry name" value="HAMP domain-like"/>
    <property type="match status" value="1"/>
</dbReference>
<keyword evidence="4" id="KW-0597">Phosphoprotein</keyword>
<evidence type="ECO:0000256" key="5">
    <source>
        <dbReference type="ARBA" id="ARBA00022679"/>
    </source>
</evidence>
<keyword evidence="9" id="KW-0902">Two-component regulatory system</keyword>
<dbReference type="SMART" id="SM00387">
    <property type="entry name" value="HATPase_c"/>
    <property type="match status" value="1"/>
</dbReference>
<dbReference type="CDD" id="cd00082">
    <property type="entry name" value="HisKA"/>
    <property type="match status" value="1"/>
</dbReference>
<dbReference type="SUPFAM" id="SSF47384">
    <property type="entry name" value="Homodimeric domain of signal transducing histidine kinase"/>
    <property type="match status" value="1"/>
</dbReference>
<evidence type="ECO:0000256" key="3">
    <source>
        <dbReference type="ARBA" id="ARBA00012438"/>
    </source>
</evidence>
<feature type="non-terminal residue" evidence="14">
    <location>
        <position position="428"/>
    </location>
</feature>
<dbReference type="GO" id="GO:0016301">
    <property type="term" value="F:kinase activity"/>
    <property type="evidence" value="ECO:0007669"/>
    <property type="project" value="UniProtKB-KW"/>
</dbReference>
<keyword evidence="10 11" id="KW-0472">Membrane</keyword>
<reference evidence="15" key="1">
    <citation type="journal article" date="2019" name="Int. J. Syst. Evol. Microbiol.">
        <title>The Global Catalogue of Microorganisms (GCM) 10K type strain sequencing project: providing services to taxonomists for standard genome sequencing and annotation.</title>
        <authorList>
            <consortium name="The Broad Institute Genomics Platform"/>
            <consortium name="The Broad Institute Genome Sequencing Center for Infectious Disease"/>
            <person name="Wu L."/>
            <person name="Ma J."/>
        </authorList>
    </citation>
    <scope>NUCLEOTIDE SEQUENCE [LARGE SCALE GENOMIC DNA]</scope>
    <source>
        <strain evidence="15">CCUG 62974</strain>
    </source>
</reference>
<dbReference type="InterPro" id="IPR050428">
    <property type="entry name" value="TCS_sensor_his_kinase"/>
</dbReference>
<keyword evidence="8 11" id="KW-1133">Transmembrane helix</keyword>
<evidence type="ECO:0000256" key="6">
    <source>
        <dbReference type="ARBA" id="ARBA00022692"/>
    </source>
</evidence>
<accession>A0ABW3DTY5</accession>
<keyword evidence="15" id="KW-1185">Reference proteome</keyword>
<feature type="domain" description="Histidine kinase" evidence="12">
    <location>
        <begin position="228"/>
        <end position="428"/>
    </location>
</feature>
<dbReference type="InterPro" id="IPR036097">
    <property type="entry name" value="HisK_dim/P_sf"/>
</dbReference>
<dbReference type="InterPro" id="IPR005467">
    <property type="entry name" value="His_kinase_dom"/>
</dbReference>
<keyword evidence="5" id="KW-0808">Transferase</keyword>
<dbReference type="PROSITE" id="PS50885">
    <property type="entry name" value="HAMP"/>
    <property type="match status" value="1"/>
</dbReference>
<name>A0ABW3DTY5_9ACTN</name>
<evidence type="ECO:0000259" key="13">
    <source>
        <dbReference type="PROSITE" id="PS50885"/>
    </source>
</evidence>
<dbReference type="InterPro" id="IPR003660">
    <property type="entry name" value="HAMP_dom"/>
</dbReference>
<dbReference type="EMBL" id="JBHTHX010000887">
    <property type="protein sequence ID" value="MFD0887310.1"/>
    <property type="molecule type" value="Genomic_DNA"/>
</dbReference>
<dbReference type="PRINTS" id="PR00344">
    <property type="entry name" value="BCTRLSENSOR"/>
</dbReference>
<dbReference type="Pfam" id="PF00512">
    <property type="entry name" value="HisKA"/>
    <property type="match status" value="1"/>
</dbReference>
<dbReference type="CDD" id="cd06225">
    <property type="entry name" value="HAMP"/>
    <property type="match status" value="1"/>
</dbReference>
<sequence length="428" mass="46719">MTITTVISFGLVLLGGAGAISVTYPARVRSELTDQAAAASRRITTMIDDQRFTGPIPPQGDVRLLQVVDNQGRVVAASRRLEGRPPLTGARPAGGDSRVDDRVCRNGPRCMVIVGTSNRATAYGPVIAYAAVEEPFMVNSPLLPALLFGSSVLVLALMGWGAWYGVGRVLAPVERIRQALERFSAEDLSGRVEVPSTGDEVAELAATVNETLNRLENSVERQRRFVSDASHELRTPISGLMVRLEAGLEERTEADWRAALDDVHRLADIVQDLLLMARLDAGASVPQERLDLGRLVEEETERRSGRLPLTVDVEPGVYVRGNRLRLIRLFTNLLSNADRYGDSMVRVSVRGRGDEAVLEVVDDGPGIPREMRERVFERFTRLDRTRSRDAGGTGLGLPIARDIARDHGGDLGIGDGPQTRLVLRLPRA</sequence>
<dbReference type="PANTHER" id="PTHR45436">
    <property type="entry name" value="SENSOR HISTIDINE KINASE YKOH"/>
    <property type="match status" value="1"/>
</dbReference>
<evidence type="ECO:0000256" key="2">
    <source>
        <dbReference type="ARBA" id="ARBA00004236"/>
    </source>
</evidence>
<comment type="subcellular location">
    <subcellularLocation>
        <location evidence="2">Cell membrane</location>
    </subcellularLocation>
</comment>
<evidence type="ECO:0000256" key="7">
    <source>
        <dbReference type="ARBA" id="ARBA00022777"/>
    </source>
</evidence>
<keyword evidence="6 11" id="KW-0812">Transmembrane</keyword>
<protein>
    <recommendedName>
        <fullName evidence="3">histidine kinase</fullName>
        <ecNumber evidence="3">2.7.13.3</ecNumber>
    </recommendedName>
</protein>
<dbReference type="CDD" id="cd00075">
    <property type="entry name" value="HATPase"/>
    <property type="match status" value="1"/>
</dbReference>
<evidence type="ECO:0000313" key="14">
    <source>
        <dbReference type="EMBL" id="MFD0887310.1"/>
    </source>
</evidence>